<feature type="compositionally biased region" description="Basic residues" evidence="1">
    <location>
        <begin position="854"/>
        <end position="863"/>
    </location>
</feature>
<feature type="domain" description="Tr-type G" evidence="2">
    <location>
        <begin position="5"/>
        <end position="218"/>
    </location>
</feature>
<proteinExistence type="predicted"/>
<dbReference type="EMBL" id="BRXZ01001724">
    <property type="protein sequence ID" value="GMH77375.1"/>
    <property type="molecule type" value="Genomic_DNA"/>
</dbReference>
<dbReference type="GO" id="GO:0042256">
    <property type="term" value="P:cytosolic ribosome assembly"/>
    <property type="evidence" value="ECO:0007669"/>
    <property type="project" value="TreeGrafter"/>
</dbReference>
<dbReference type="InterPro" id="IPR014721">
    <property type="entry name" value="Ribsml_uS5_D2-typ_fold_subgr"/>
</dbReference>
<protein>
    <recommendedName>
        <fullName evidence="2">Tr-type G domain-containing protein</fullName>
    </recommendedName>
</protein>
<dbReference type="PRINTS" id="PR00315">
    <property type="entry name" value="ELONGATNFCT"/>
</dbReference>
<dbReference type="GO" id="GO:0005829">
    <property type="term" value="C:cytosol"/>
    <property type="evidence" value="ECO:0007669"/>
    <property type="project" value="TreeGrafter"/>
</dbReference>
<dbReference type="PANTHER" id="PTHR42908">
    <property type="entry name" value="TRANSLATION ELONGATION FACTOR-RELATED"/>
    <property type="match status" value="1"/>
</dbReference>
<dbReference type="Gene3D" id="3.30.70.240">
    <property type="match status" value="1"/>
</dbReference>
<accession>A0A9W7EGR6</accession>
<evidence type="ECO:0000256" key="1">
    <source>
        <dbReference type="SAM" id="MobiDB-lite"/>
    </source>
</evidence>
<dbReference type="Pfam" id="PF00679">
    <property type="entry name" value="EFG_C"/>
    <property type="match status" value="1"/>
</dbReference>
<dbReference type="InterPro" id="IPR000795">
    <property type="entry name" value="T_Tr_GTP-bd_dom"/>
</dbReference>
<dbReference type="OrthoDB" id="364892at2759"/>
<dbReference type="SUPFAM" id="SSF54980">
    <property type="entry name" value="EF-G C-terminal domain-like"/>
    <property type="match status" value="1"/>
</dbReference>
<comment type="caution">
    <text evidence="3">The sequence shown here is derived from an EMBL/GenBank/DDBJ whole genome shotgun (WGS) entry which is preliminary data.</text>
</comment>
<dbReference type="Gene3D" id="3.30.230.10">
    <property type="match status" value="1"/>
</dbReference>
<dbReference type="InterPro" id="IPR027417">
    <property type="entry name" value="P-loop_NTPase"/>
</dbReference>
<feature type="region of interest" description="Disordered" evidence="1">
    <location>
        <begin position="831"/>
        <end position="863"/>
    </location>
</feature>
<dbReference type="GO" id="GO:1990904">
    <property type="term" value="C:ribonucleoprotein complex"/>
    <property type="evidence" value="ECO:0007669"/>
    <property type="project" value="TreeGrafter"/>
</dbReference>
<keyword evidence="4" id="KW-1185">Reference proteome</keyword>
<name>A0A9W7EGR6_9STRA</name>
<dbReference type="GO" id="GO:0043022">
    <property type="term" value="F:ribosome binding"/>
    <property type="evidence" value="ECO:0007669"/>
    <property type="project" value="TreeGrafter"/>
</dbReference>
<dbReference type="PROSITE" id="PS51722">
    <property type="entry name" value="G_TR_2"/>
    <property type="match status" value="1"/>
</dbReference>
<dbReference type="Gene3D" id="3.40.50.300">
    <property type="entry name" value="P-loop containing nucleotide triphosphate hydrolases"/>
    <property type="match status" value="1"/>
</dbReference>
<evidence type="ECO:0000259" key="2">
    <source>
        <dbReference type="PROSITE" id="PS51722"/>
    </source>
</evidence>
<dbReference type="Gene3D" id="3.30.70.870">
    <property type="entry name" value="Elongation Factor G (Translational Gtpase), domain 3"/>
    <property type="match status" value="1"/>
</dbReference>
<dbReference type="Proteomes" id="UP001165082">
    <property type="component" value="Unassembled WGS sequence"/>
</dbReference>
<evidence type="ECO:0000313" key="3">
    <source>
        <dbReference type="EMBL" id="GMH77375.1"/>
    </source>
</evidence>
<dbReference type="Pfam" id="PF00009">
    <property type="entry name" value="GTP_EFTU"/>
    <property type="match status" value="1"/>
</dbReference>
<feature type="compositionally biased region" description="Basic and acidic residues" evidence="1">
    <location>
        <begin position="831"/>
        <end position="842"/>
    </location>
</feature>
<dbReference type="GO" id="GO:0005525">
    <property type="term" value="F:GTP binding"/>
    <property type="evidence" value="ECO:0007669"/>
    <property type="project" value="InterPro"/>
</dbReference>
<reference evidence="3" key="1">
    <citation type="submission" date="2022-07" db="EMBL/GenBank/DDBJ databases">
        <title>Genome analysis of Parmales, a sister group of diatoms, reveals the evolutionary specialization of diatoms from phago-mixotrophs to photoautotrophs.</title>
        <authorList>
            <person name="Ban H."/>
            <person name="Sato S."/>
            <person name="Yoshikawa S."/>
            <person name="Kazumasa Y."/>
            <person name="Nakamura Y."/>
            <person name="Ichinomiya M."/>
            <person name="Saitoh K."/>
            <person name="Sato N."/>
            <person name="Blanc-Mathieu R."/>
            <person name="Endo H."/>
            <person name="Kuwata A."/>
            <person name="Ogata H."/>
        </authorList>
    </citation>
    <scope>NUCLEOTIDE SEQUENCE</scope>
</reference>
<evidence type="ECO:0000313" key="4">
    <source>
        <dbReference type="Proteomes" id="UP001165082"/>
    </source>
</evidence>
<dbReference type="InterPro" id="IPR035647">
    <property type="entry name" value="EFG_III/V"/>
</dbReference>
<dbReference type="InterPro" id="IPR000640">
    <property type="entry name" value="EFG_V-like"/>
</dbReference>
<sequence>MSNGVPTFVCTFLAHVDHGKTTLCDLLLSQYHSTLSSSQVGEARLLDSSDEEVRRGITIKQGYMVIEANVPKEGGGEERVVMGVMDSPGHVDFQSEVSDSLLLSSFGLLLVDVAEGVLCRTVGVLRVLGSKGALVFVNKMDRIKPDEWEIRARRIVEDVNAVRCRTAAAEGGEGGGESMGRVKGIEVIIGSAKEGWGCSLVGLATVIMGHVKPGSNTKEGRKLARMIFEGKMGARFDFENGGVKVVKNRDSGKAEGWNMVSEIYAHCDDLAAEFNFVHADKSSSAVLALSKSRFPYFFPPSSSPWCERWVLRFSRCKAWKGGSVMQLLCPLGREVVEGTRVEGTGTNRRLVTVGKVHGGDIVKGGKWALLKPDGRTCKDCVTISRLTVVHGGVKHKDVEEVEEGGIIMVSARGPTVWDEGWMKDGAVLSYGTLVRRKDDEGGWKPGVDDWGKVNKMPSRGTRAITFTVAPKEEADRKPFDRGIELVRLLEPGAVVNTTDRGEVAISVGGEVEMENLVHDMKAQYMEGVEVKVGERLVEGREGVSWREGSDKTYSVSTKLCEDGEDYEKLKQLLEDDAVGALEIPLFKDMREGLLGQGHVVIDGHAKIKYEEGNILLGVYPMPEEVDCEGDEEERAVEEATGAKMWMRTGSNFLLCSSTSDKVHALRPVVTSAFNAFVKAGPVMEEPMHAVIVIVHDVQGVNSDSPNSLPPPPSSAPSTTDGQRVGTLFQAMRACCLSLRTVVYEPYCMCEFQSTLSSSSHAYACISKRRGKVRSEDMLEGTDLIGIKAVIPMADMGGITRELLERSSGEATAPIVEFDHWGECEGDPFWRPKEEEEREEHGEGQAMGDNISGKQVRRTRKRKGLRAVYEEEKIVVEAEKLRNLKTKK</sequence>
<dbReference type="AlphaFoldDB" id="A0A9W7EGR6"/>
<dbReference type="SUPFAM" id="SSF52540">
    <property type="entry name" value="P-loop containing nucleoside triphosphate hydrolases"/>
    <property type="match status" value="1"/>
</dbReference>
<organism evidence="3 4">
    <name type="scientific">Triparma retinervis</name>
    <dbReference type="NCBI Taxonomy" id="2557542"/>
    <lineage>
        <taxon>Eukaryota</taxon>
        <taxon>Sar</taxon>
        <taxon>Stramenopiles</taxon>
        <taxon>Ochrophyta</taxon>
        <taxon>Bolidophyceae</taxon>
        <taxon>Parmales</taxon>
        <taxon>Triparmaceae</taxon>
        <taxon>Triparma</taxon>
    </lineage>
</organism>
<dbReference type="GO" id="GO:0003924">
    <property type="term" value="F:GTPase activity"/>
    <property type="evidence" value="ECO:0007669"/>
    <property type="project" value="InterPro"/>
</dbReference>
<feature type="region of interest" description="Disordered" evidence="1">
    <location>
        <begin position="701"/>
        <end position="721"/>
    </location>
</feature>
<gene>
    <name evidence="3" type="ORF">TrRE_jg3188</name>
</gene>
<dbReference type="PANTHER" id="PTHR42908:SF3">
    <property type="entry name" value="ELONGATION FACTOR-LIKE GTPASE 1"/>
    <property type="match status" value="1"/>
</dbReference>
<dbReference type="SMART" id="SM00838">
    <property type="entry name" value="EFG_C"/>
    <property type="match status" value="1"/>
</dbReference>